<protein>
    <submittedName>
        <fullName evidence="1">Uncharacterized protein</fullName>
    </submittedName>
</protein>
<evidence type="ECO:0000313" key="1">
    <source>
        <dbReference type="EMBL" id="PWY67895.1"/>
    </source>
</evidence>
<evidence type="ECO:0000313" key="2">
    <source>
        <dbReference type="Proteomes" id="UP000247233"/>
    </source>
</evidence>
<comment type="caution">
    <text evidence="1">The sequence shown here is derived from an EMBL/GenBank/DDBJ whole genome shotgun (WGS) entry which is preliminary data.</text>
</comment>
<dbReference type="Proteomes" id="UP000247233">
    <property type="component" value="Unassembled WGS sequence"/>
</dbReference>
<dbReference type="AlphaFoldDB" id="A0A317V1F7"/>
<sequence length="54" mass="6191">MRPDLIRLLVDTNRKDLIVREDRVHGGVEYTRTLDRVGLSTPLDVLNAQTESEN</sequence>
<accession>A0A317V1F7</accession>
<dbReference type="RefSeq" id="XP_025395106.1">
    <property type="nucleotide sequence ID" value="XM_025544275.1"/>
</dbReference>
<reference evidence="1 2" key="1">
    <citation type="submission" date="2016-12" db="EMBL/GenBank/DDBJ databases">
        <title>The genomes of Aspergillus section Nigri reveals drivers in fungal speciation.</title>
        <authorList>
            <consortium name="DOE Joint Genome Institute"/>
            <person name="Vesth T.C."/>
            <person name="Nybo J."/>
            <person name="Theobald S."/>
            <person name="Brandl J."/>
            <person name="Frisvad J.C."/>
            <person name="Nielsen K.F."/>
            <person name="Lyhne E.K."/>
            <person name="Kogle M.E."/>
            <person name="Kuo A."/>
            <person name="Riley R."/>
            <person name="Clum A."/>
            <person name="Nolan M."/>
            <person name="Lipzen A."/>
            <person name="Salamov A."/>
            <person name="Henrissat B."/>
            <person name="Wiebenga A."/>
            <person name="De Vries R.P."/>
            <person name="Grigoriev I.V."/>
            <person name="Mortensen U.H."/>
            <person name="Andersen M.R."/>
            <person name="Baker S.E."/>
        </authorList>
    </citation>
    <scope>NUCLEOTIDE SEQUENCE [LARGE SCALE GENOMIC DNA]</scope>
    <source>
        <strain evidence="1 2">CBS 117.55</strain>
    </source>
</reference>
<gene>
    <name evidence="1" type="ORF">BO70DRAFT_366192</name>
</gene>
<dbReference type="GeneID" id="37066512"/>
<organism evidence="1 2">
    <name type="scientific">Aspergillus heteromorphus CBS 117.55</name>
    <dbReference type="NCBI Taxonomy" id="1448321"/>
    <lineage>
        <taxon>Eukaryota</taxon>
        <taxon>Fungi</taxon>
        <taxon>Dikarya</taxon>
        <taxon>Ascomycota</taxon>
        <taxon>Pezizomycotina</taxon>
        <taxon>Eurotiomycetes</taxon>
        <taxon>Eurotiomycetidae</taxon>
        <taxon>Eurotiales</taxon>
        <taxon>Aspergillaceae</taxon>
        <taxon>Aspergillus</taxon>
        <taxon>Aspergillus subgen. Circumdati</taxon>
    </lineage>
</organism>
<dbReference type="STRING" id="1448321.A0A317V1F7"/>
<keyword evidence="2" id="KW-1185">Reference proteome</keyword>
<name>A0A317V1F7_9EURO</name>
<dbReference type="EMBL" id="MSFL01000039">
    <property type="protein sequence ID" value="PWY67895.1"/>
    <property type="molecule type" value="Genomic_DNA"/>
</dbReference>
<dbReference type="OrthoDB" id="10250282at2759"/>
<proteinExistence type="predicted"/>
<dbReference type="VEuPathDB" id="FungiDB:BO70DRAFT_366192"/>